<dbReference type="PANTHER" id="PTHR14226:SF78">
    <property type="entry name" value="SLR0060 PROTEIN"/>
    <property type="match status" value="1"/>
</dbReference>
<dbReference type="STRING" id="1193502.SHALO_2344"/>
<evidence type="ECO:0000256" key="3">
    <source>
        <dbReference type="ARBA" id="ARBA00023098"/>
    </source>
</evidence>
<accession>A0A1D7TMH0</accession>
<dbReference type="PROSITE" id="PS51635">
    <property type="entry name" value="PNPLA"/>
    <property type="match status" value="1"/>
</dbReference>
<keyword evidence="3 4" id="KW-0443">Lipid metabolism</keyword>
<dbReference type="Pfam" id="PF01734">
    <property type="entry name" value="Patatin"/>
    <property type="match status" value="1"/>
</dbReference>
<dbReference type="Proteomes" id="UP000094609">
    <property type="component" value="Chromosome"/>
</dbReference>
<dbReference type="GO" id="GO:0016787">
    <property type="term" value="F:hydrolase activity"/>
    <property type="evidence" value="ECO:0007669"/>
    <property type="project" value="UniProtKB-UniRule"/>
</dbReference>
<dbReference type="KEGG" id="shal:SHALO_2344"/>
<dbReference type="EMBL" id="CP017111">
    <property type="protein sequence ID" value="AOO66104.1"/>
    <property type="molecule type" value="Genomic_DNA"/>
</dbReference>
<evidence type="ECO:0000256" key="2">
    <source>
        <dbReference type="ARBA" id="ARBA00022963"/>
    </source>
</evidence>
<feature type="active site" description="Nucleophile" evidence="4">
    <location>
        <position position="42"/>
    </location>
</feature>
<dbReference type="InterPro" id="IPR016035">
    <property type="entry name" value="Acyl_Trfase/lysoPLipase"/>
</dbReference>
<evidence type="ECO:0000259" key="5">
    <source>
        <dbReference type="PROSITE" id="PS51635"/>
    </source>
</evidence>
<keyword evidence="2 4" id="KW-0442">Lipid degradation</keyword>
<protein>
    <submittedName>
        <fullName evidence="6">NTE family protein</fullName>
    </submittedName>
</protein>
<feature type="short sequence motif" description="DGA/G" evidence="4">
    <location>
        <begin position="154"/>
        <end position="156"/>
    </location>
</feature>
<dbReference type="Gene3D" id="3.40.1090.10">
    <property type="entry name" value="Cytosolic phospholipase A2 catalytic domain"/>
    <property type="match status" value="2"/>
</dbReference>
<dbReference type="AlphaFoldDB" id="A0A1D7TMH0"/>
<reference evidence="7" key="1">
    <citation type="submission" date="2016-08" db="EMBL/GenBank/DDBJ databases">
        <title>Complete genome sequence of the organohalide-respiring Epsilonproteobacterium Sulfurospirillum halorespirans.</title>
        <authorList>
            <person name="Goris T."/>
            <person name="Zimmermann J."/>
            <person name="Schenz B."/>
            <person name="Lemos M."/>
            <person name="Hackermueller J."/>
            <person name="Diekert G."/>
        </authorList>
    </citation>
    <scope>NUCLEOTIDE SEQUENCE [LARGE SCALE GENOMIC DNA]</scope>
    <source>
        <strain>DSM 13726</strain>
        <strain evidence="7">PCE-M2</strain>
    </source>
</reference>
<evidence type="ECO:0000313" key="6">
    <source>
        <dbReference type="EMBL" id="AOO66104.1"/>
    </source>
</evidence>
<dbReference type="PATRIC" id="fig|1193502.14.peg.2375"/>
<evidence type="ECO:0000256" key="4">
    <source>
        <dbReference type="PROSITE-ProRule" id="PRU01161"/>
    </source>
</evidence>
<evidence type="ECO:0000313" key="7">
    <source>
        <dbReference type="Proteomes" id="UP000094609"/>
    </source>
</evidence>
<comment type="caution">
    <text evidence="4">Lacks conserved residue(s) required for the propagation of feature annotation.</text>
</comment>
<dbReference type="SUPFAM" id="SSF52151">
    <property type="entry name" value="FabD/lysophospholipase-like"/>
    <property type="match status" value="1"/>
</dbReference>
<dbReference type="RefSeq" id="WP_069478702.1">
    <property type="nucleotide sequence ID" value="NZ_CP017111.1"/>
</dbReference>
<evidence type="ECO:0000256" key="1">
    <source>
        <dbReference type="ARBA" id="ARBA00022801"/>
    </source>
</evidence>
<feature type="short sequence motif" description="GXSXG" evidence="4">
    <location>
        <begin position="40"/>
        <end position="44"/>
    </location>
</feature>
<keyword evidence="1 4" id="KW-0378">Hydrolase</keyword>
<dbReference type="InterPro" id="IPR002641">
    <property type="entry name" value="PNPLA_dom"/>
</dbReference>
<keyword evidence="7" id="KW-1185">Reference proteome</keyword>
<dbReference type="PANTHER" id="PTHR14226">
    <property type="entry name" value="NEUROPATHY TARGET ESTERASE/SWISS CHEESE D.MELANOGASTER"/>
    <property type="match status" value="1"/>
</dbReference>
<sequence length="257" mass="27879">MAGTLTISLALSGGAARGAFHLGVIAAMEKNGVEIGAISGTSIGAVIATGVGSGVSAFDMVRIFQSKAFQKAFGFNYFKKGLLRINEKAAVLRDIAPISRLEAMKIPTFITCVDLLSGEIVRFSEGDTVKLAIASSALIPVFRPIVYENYLLIDGGFMDNLPVSPLLEFPYPVVSVNLHPLHVKQKHDLTSVIKRALYLLFIASSQSQIAKSDLYITDPKLSSFGLFTFGEIMRCFELGYRRGSESILTFMEQQSII</sequence>
<organism evidence="6 7">
    <name type="scientific">Sulfurospirillum halorespirans DSM 13726</name>
    <dbReference type="NCBI Taxonomy" id="1193502"/>
    <lineage>
        <taxon>Bacteria</taxon>
        <taxon>Pseudomonadati</taxon>
        <taxon>Campylobacterota</taxon>
        <taxon>Epsilonproteobacteria</taxon>
        <taxon>Campylobacterales</taxon>
        <taxon>Sulfurospirillaceae</taxon>
        <taxon>Sulfurospirillum</taxon>
    </lineage>
</organism>
<gene>
    <name evidence="6" type="ORF">SHALO_2344</name>
</gene>
<proteinExistence type="predicted"/>
<feature type="domain" description="PNPLA" evidence="5">
    <location>
        <begin position="9"/>
        <end position="167"/>
    </location>
</feature>
<name>A0A1D7TMH0_9BACT</name>
<feature type="active site" description="Proton acceptor" evidence="4">
    <location>
        <position position="154"/>
    </location>
</feature>
<dbReference type="InterPro" id="IPR050301">
    <property type="entry name" value="NTE"/>
</dbReference>
<dbReference type="GO" id="GO:0016042">
    <property type="term" value="P:lipid catabolic process"/>
    <property type="evidence" value="ECO:0007669"/>
    <property type="project" value="UniProtKB-UniRule"/>
</dbReference>